<evidence type="ECO:0000313" key="5">
    <source>
        <dbReference type="Proteomes" id="UP000031104"/>
    </source>
</evidence>
<dbReference type="SUPFAM" id="SSF102405">
    <property type="entry name" value="MCP/YpsA-like"/>
    <property type="match status" value="1"/>
</dbReference>
<comment type="similarity">
    <text evidence="1">Belongs to the DprA/Smf family.</text>
</comment>
<dbReference type="GO" id="GO:0003677">
    <property type="term" value="F:DNA binding"/>
    <property type="evidence" value="ECO:0007669"/>
    <property type="project" value="UniProtKB-KW"/>
</dbReference>
<dbReference type="KEGG" id="fgu:SD28_00250"/>
<dbReference type="OrthoDB" id="9785707at2"/>
<dbReference type="Proteomes" id="UP000031104">
    <property type="component" value="Chromosome"/>
</dbReference>
<sequence length="364" mass="40856">MKILTKNCLILATSPYFGNSRFNAAINNNIDLDDLINNPLHYQKQLSIRKETLDYLVEKRYLTYLEEVNKWLSSPQHSLITYLDKKYPFELKQIPNPPIVLYCLGNTDLLDTYQLAIVGARNHTSYGKNVTEKIIRELACYNITITSGLAYGIDTLAHRYALENDLKTIAVIGTGIDIIYPRSNITLHQNILSNQGLIISEFSLGTEPLRHNFPQRNRIISALSKGVLVIEAAQKSGSLITAELALEQNKEIFAIPGNIFNASSNGCNELIKQGAKLVNNASDILEELNINDNFEISNTSESAIEISDEQKAVLNSINNCLTTIDQIINNTCLPYHKISEILFELEMKSFVETVPGGYTRRQLS</sequence>
<evidence type="ECO:0000256" key="1">
    <source>
        <dbReference type="ARBA" id="ARBA00006525"/>
    </source>
</evidence>
<feature type="domain" description="Smf/DprA SLOG" evidence="2">
    <location>
        <begin position="79"/>
        <end position="288"/>
    </location>
</feature>
<name>A0A0A8E3L4_9GAMM</name>
<dbReference type="Pfam" id="PF02481">
    <property type="entry name" value="DNA_processg_A"/>
    <property type="match status" value="1"/>
</dbReference>
<accession>A0A0A8E3L4</accession>
<dbReference type="RefSeq" id="WP_039122943.1">
    <property type="nucleotide sequence ID" value="NZ_CP010427.1"/>
</dbReference>
<organism evidence="4 5">
    <name type="scientific">Allofrancisella guangzhouensis</name>
    <dbReference type="NCBI Taxonomy" id="594679"/>
    <lineage>
        <taxon>Bacteria</taxon>
        <taxon>Pseudomonadati</taxon>
        <taxon>Pseudomonadota</taxon>
        <taxon>Gammaproteobacteria</taxon>
        <taxon>Thiotrichales</taxon>
        <taxon>Francisellaceae</taxon>
        <taxon>Allofrancisella</taxon>
    </lineage>
</organism>
<protein>
    <submittedName>
        <fullName evidence="4">DNA-binding protein</fullName>
    </submittedName>
</protein>
<feature type="domain" description="DprA winged helix" evidence="3">
    <location>
        <begin position="302"/>
        <end position="357"/>
    </location>
</feature>
<dbReference type="AlphaFoldDB" id="A0A0A8E3L4"/>
<dbReference type="STRING" id="594679.SD28_00250"/>
<evidence type="ECO:0000259" key="2">
    <source>
        <dbReference type="Pfam" id="PF02481"/>
    </source>
</evidence>
<dbReference type="EMBL" id="CP010427">
    <property type="protein sequence ID" value="AJC48202.1"/>
    <property type="molecule type" value="Genomic_DNA"/>
</dbReference>
<keyword evidence="5" id="KW-1185">Reference proteome</keyword>
<dbReference type="GO" id="GO:0009294">
    <property type="term" value="P:DNA-mediated transformation"/>
    <property type="evidence" value="ECO:0007669"/>
    <property type="project" value="InterPro"/>
</dbReference>
<dbReference type="InterPro" id="IPR057666">
    <property type="entry name" value="DrpA_SLOG"/>
</dbReference>
<reference evidence="4 5" key="1">
    <citation type="submission" date="2014-12" db="EMBL/GenBank/DDBJ databases">
        <title>Complete genome sequence of Francisella guanzhouensis strain 08HL01032 isolated from air-conditioning system in China.</title>
        <authorList>
            <person name="Svensson D."/>
            <person name="Ohrman C."/>
            <person name="Backman S."/>
            <person name="Karlsson E."/>
            <person name="Nilsson E."/>
            <person name="Bystrom M."/>
            <person name="Larkeryd A."/>
            <person name="Stenberg P."/>
            <person name="Scholtz H.C."/>
            <person name="Forsman M."/>
            <person name="Sjodin A."/>
        </authorList>
    </citation>
    <scope>NUCLEOTIDE SEQUENCE [LARGE SCALE GENOMIC DNA]</scope>
    <source>
        <strain evidence="4 5">08HL01032</strain>
    </source>
</reference>
<proteinExistence type="inferred from homology"/>
<dbReference type="PANTHER" id="PTHR43022:SF1">
    <property type="entry name" value="PROTEIN SMF"/>
    <property type="match status" value="1"/>
</dbReference>
<dbReference type="NCBIfam" id="TIGR00732">
    <property type="entry name" value="dprA"/>
    <property type="match status" value="1"/>
</dbReference>
<dbReference type="Gene3D" id="1.10.10.10">
    <property type="entry name" value="Winged helix-like DNA-binding domain superfamily/Winged helix DNA-binding domain"/>
    <property type="match status" value="1"/>
</dbReference>
<dbReference type="HOGENOM" id="CLU_029601_1_1_6"/>
<dbReference type="Gene3D" id="3.40.50.450">
    <property type="match status" value="1"/>
</dbReference>
<gene>
    <name evidence="4" type="ORF">SD28_00250</name>
</gene>
<dbReference type="InterPro" id="IPR041614">
    <property type="entry name" value="DprA_WH"/>
</dbReference>
<dbReference type="InterPro" id="IPR036388">
    <property type="entry name" value="WH-like_DNA-bd_sf"/>
</dbReference>
<dbReference type="Pfam" id="PF17782">
    <property type="entry name" value="WHD_DprA"/>
    <property type="match status" value="1"/>
</dbReference>
<keyword evidence="4" id="KW-0238">DNA-binding</keyword>
<dbReference type="PANTHER" id="PTHR43022">
    <property type="entry name" value="PROTEIN SMF"/>
    <property type="match status" value="1"/>
</dbReference>
<dbReference type="InterPro" id="IPR003488">
    <property type="entry name" value="DprA"/>
</dbReference>
<evidence type="ECO:0000313" key="4">
    <source>
        <dbReference type="EMBL" id="AJC48202.1"/>
    </source>
</evidence>
<evidence type="ECO:0000259" key="3">
    <source>
        <dbReference type="Pfam" id="PF17782"/>
    </source>
</evidence>